<dbReference type="InterPro" id="IPR000620">
    <property type="entry name" value="EamA_dom"/>
</dbReference>
<keyword evidence="5" id="KW-1185">Reference proteome</keyword>
<gene>
    <name evidence="4" type="ORF">CAGA_21540</name>
</gene>
<evidence type="ECO:0000256" key="1">
    <source>
        <dbReference type="ARBA" id="ARBA00007362"/>
    </source>
</evidence>
<feature type="transmembrane region" description="Helical" evidence="2">
    <location>
        <begin position="167"/>
        <end position="185"/>
    </location>
</feature>
<evidence type="ECO:0000313" key="4">
    <source>
        <dbReference type="EMBL" id="TGJ75776.1"/>
    </source>
</evidence>
<dbReference type="InterPro" id="IPR037185">
    <property type="entry name" value="EmrE-like"/>
</dbReference>
<feature type="transmembrane region" description="Helical" evidence="2">
    <location>
        <begin position="31"/>
        <end position="53"/>
    </location>
</feature>
<name>A0A4Z0YD64_9FIRM</name>
<dbReference type="SUPFAM" id="SSF103481">
    <property type="entry name" value="Multidrug resistance efflux transporter EmrE"/>
    <property type="match status" value="2"/>
</dbReference>
<accession>A0A4Z0YD64</accession>
<dbReference type="GO" id="GO:0016020">
    <property type="term" value="C:membrane"/>
    <property type="evidence" value="ECO:0007669"/>
    <property type="project" value="InterPro"/>
</dbReference>
<evidence type="ECO:0000313" key="5">
    <source>
        <dbReference type="Proteomes" id="UP000297714"/>
    </source>
</evidence>
<feature type="transmembrane region" description="Helical" evidence="2">
    <location>
        <begin position="82"/>
        <end position="100"/>
    </location>
</feature>
<dbReference type="AlphaFoldDB" id="A0A4Z0YD64"/>
<protein>
    <submittedName>
        <fullName evidence="4">EamA-like transporter family protein</fullName>
    </submittedName>
</protein>
<feature type="domain" description="EamA" evidence="3">
    <location>
        <begin position="165"/>
        <end position="297"/>
    </location>
</feature>
<organism evidence="4 5">
    <name type="scientific">Caproiciproducens galactitolivorans</name>
    <dbReference type="NCBI Taxonomy" id="642589"/>
    <lineage>
        <taxon>Bacteria</taxon>
        <taxon>Bacillati</taxon>
        <taxon>Bacillota</taxon>
        <taxon>Clostridia</taxon>
        <taxon>Eubacteriales</taxon>
        <taxon>Acutalibacteraceae</taxon>
        <taxon>Caproiciproducens</taxon>
    </lineage>
</organism>
<comment type="similarity">
    <text evidence="1">Belongs to the EamA transporter family.</text>
</comment>
<proteinExistence type="inferred from homology"/>
<feature type="transmembrane region" description="Helical" evidence="2">
    <location>
        <begin position="282"/>
        <end position="300"/>
    </location>
</feature>
<feature type="transmembrane region" description="Helical" evidence="2">
    <location>
        <begin position="226"/>
        <end position="245"/>
    </location>
</feature>
<dbReference type="Pfam" id="PF00892">
    <property type="entry name" value="EamA"/>
    <property type="match status" value="1"/>
</dbReference>
<keyword evidence="2" id="KW-0812">Transmembrane</keyword>
<dbReference type="Proteomes" id="UP000297714">
    <property type="component" value="Unassembled WGS sequence"/>
</dbReference>
<sequence length="320" mass="35181">MKYYVSVFLGAMSYGILSTIVVLAYGEGYHLGEVVGSQMFMGFVLSWLLAFFIKMKERYRRRKGVLSTSCGSAKALTWKNRLLLMLAGTATVATSLVYYQSLRYNSASLAVVLLFQFTWMTTLIQAVSRRQRPNRVMILTLLILLGGTVFAAGLLEQGSTHLSMPGIVLGLLSAVTYTLFVLFNGKAVPDAHPAYRSAWMITGAFTVLCIVFPPRFLFQGFFGGKLMLFGFLLGTFGAFIPPLLYAVGVPHIGESMAGILGAVELPVAVFMSSTVLHEQVSFVRWAGVALILFGVMFPKLHTLKQNRDTSQLKTKAHKSV</sequence>
<keyword evidence="2" id="KW-0472">Membrane</keyword>
<evidence type="ECO:0000256" key="2">
    <source>
        <dbReference type="SAM" id="Phobius"/>
    </source>
</evidence>
<dbReference type="EMBL" id="SRMQ01000011">
    <property type="protein sequence ID" value="TGJ75776.1"/>
    <property type="molecule type" value="Genomic_DNA"/>
</dbReference>
<feature type="transmembrane region" description="Helical" evidence="2">
    <location>
        <begin position="257"/>
        <end position="276"/>
    </location>
</feature>
<feature type="transmembrane region" description="Helical" evidence="2">
    <location>
        <begin position="106"/>
        <end position="124"/>
    </location>
</feature>
<dbReference type="OrthoDB" id="3180815at2"/>
<comment type="caution">
    <text evidence="4">The sequence shown here is derived from an EMBL/GenBank/DDBJ whole genome shotgun (WGS) entry which is preliminary data.</text>
</comment>
<reference evidence="4 5" key="1">
    <citation type="submission" date="2019-04" db="EMBL/GenBank/DDBJ databases">
        <authorList>
            <person name="Poehlein A."/>
            <person name="Bengelsdorf F.R."/>
            <person name="Duerre P."/>
            <person name="Daniel R."/>
        </authorList>
    </citation>
    <scope>NUCLEOTIDE SEQUENCE [LARGE SCALE GENOMIC DNA]</scope>
    <source>
        <strain evidence="4 5">BS-1</strain>
    </source>
</reference>
<feature type="transmembrane region" description="Helical" evidence="2">
    <location>
        <begin position="136"/>
        <end position="155"/>
    </location>
</feature>
<keyword evidence="2" id="KW-1133">Transmembrane helix</keyword>
<dbReference type="RefSeq" id="WP_135660668.1">
    <property type="nucleotide sequence ID" value="NZ_SRMQ01000011.1"/>
</dbReference>
<evidence type="ECO:0000259" key="3">
    <source>
        <dbReference type="Pfam" id="PF00892"/>
    </source>
</evidence>
<feature type="transmembrane region" description="Helical" evidence="2">
    <location>
        <begin position="197"/>
        <end position="214"/>
    </location>
</feature>
<feature type="transmembrane region" description="Helical" evidence="2">
    <location>
        <begin position="7"/>
        <end position="25"/>
    </location>
</feature>